<evidence type="ECO:0000313" key="1">
    <source>
        <dbReference type="Proteomes" id="UP000046393"/>
    </source>
</evidence>
<accession>A0A0N5AYE3</accession>
<dbReference type="Proteomes" id="UP000046393">
    <property type="component" value="Unplaced"/>
</dbReference>
<dbReference type="PANTHER" id="PTHR47331:SF6">
    <property type="entry name" value="DOUBLECORTIN DOMAIN-CONTAINING PROTEIN"/>
    <property type="match status" value="1"/>
</dbReference>
<protein>
    <submittedName>
        <fullName evidence="2">RT_RNaseH_2 domain-containing protein</fullName>
    </submittedName>
</protein>
<name>A0A0N5AYE3_9BILA</name>
<dbReference type="PANTHER" id="PTHR47331">
    <property type="entry name" value="PHD-TYPE DOMAIN-CONTAINING PROTEIN"/>
    <property type="match status" value="1"/>
</dbReference>
<dbReference type="WBParaSite" id="SMUV_0000998201-mRNA-1">
    <property type="protein sequence ID" value="SMUV_0000998201-mRNA-1"/>
    <property type="gene ID" value="SMUV_0000998201"/>
</dbReference>
<keyword evidence="1" id="KW-1185">Reference proteome</keyword>
<dbReference type="AlphaFoldDB" id="A0A0N5AYE3"/>
<dbReference type="STRING" id="451379.A0A0N5AYE3"/>
<proteinExistence type="predicted"/>
<evidence type="ECO:0000313" key="2">
    <source>
        <dbReference type="WBParaSite" id="SMUV_0000998201-mRNA-1"/>
    </source>
</evidence>
<sequence length="163" mass="18501">MILCDCFVPSAGSENQVHVFMDASAEAYAAVVYLTTGCGKNRKYNLIFSKSQLTPLQQKLTIPQLELMAAWIGVKAVEFVRNNVDVPVHEYYGWSDSKCLLGWLRTKHTVKLPVFVRNRAYNIKQSNLKFDYVPSASNPPDIATRGMKLKDFKDSDLWWHAPS</sequence>
<dbReference type="Pfam" id="PF05380">
    <property type="entry name" value="Peptidase_A17"/>
    <property type="match status" value="1"/>
</dbReference>
<organism evidence="1 2">
    <name type="scientific">Syphacia muris</name>
    <dbReference type="NCBI Taxonomy" id="451379"/>
    <lineage>
        <taxon>Eukaryota</taxon>
        <taxon>Metazoa</taxon>
        <taxon>Ecdysozoa</taxon>
        <taxon>Nematoda</taxon>
        <taxon>Chromadorea</taxon>
        <taxon>Rhabditida</taxon>
        <taxon>Spirurina</taxon>
        <taxon>Oxyuridomorpha</taxon>
        <taxon>Oxyuroidea</taxon>
        <taxon>Oxyuridae</taxon>
        <taxon>Syphacia</taxon>
    </lineage>
</organism>
<reference evidence="2" key="1">
    <citation type="submission" date="2017-02" db="UniProtKB">
        <authorList>
            <consortium name="WormBaseParasite"/>
        </authorList>
    </citation>
    <scope>IDENTIFICATION</scope>
</reference>
<dbReference type="InterPro" id="IPR008042">
    <property type="entry name" value="Retrotrans_Pao"/>
</dbReference>